<dbReference type="OrthoDB" id="36796at2157"/>
<evidence type="ECO:0000256" key="2">
    <source>
        <dbReference type="ARBA" id="ARBA00022840"/>
    </source>
</evidence>
<keyword evidence="6" id="KW-1185">Reference proteome</keyword>
<reference evidence="6" key="1">
    <citation type="submission" date="2016-10" db="EMBL/GenBank/DDBJ databases">
        <authorList>
            <person name="Varghese N."/>
            <person name="Submissions S."/>
        </authorList>
    </citation>
    <scope>NUCLEOTIDE SEQUENCE [LARGE SCALE GENOMIC DNA]</scope>
    <source>
        <strain evidence="6">B4,CECT 8067,JCM 17497</strain>
    </source>
</reference>
<dbReference type="GO" id="GO:0120545">
    <property type="term" value="F:nucleic acid conformation isomerase activity"/>
    <property type="evidence" value="ECO:0007669"/>
    <property type="project" value="UniProtKB-ARBA"/>
</dbReference>
<dbReference type="PANTHER" id="PTHR47962">
    <property type="entry name" value="ATP-DEPENDENT HELICASE LHR-RELATED-RELATED"/>
    <property type="match status" value="1"/>
</dbReference>
<evidence type="ECO:0000256" key="1">
    <source>
        <dbReference type="ARBA" id="ARBA00022741"/>
    </source>
</evidence>
<dbReference type="Pfam" id="PF00271">
    <property type="entry name" value="Helicase_C"/>
    <property type="match status" value="1"/>
</dbReference>
<keyword evidence="1" id="KW-0547">Nucleotide-binding</keyword>
<feature type="domain" description="Helicase ATP-binding" evidence="3">
    <location>
        <begin position="96"/>
        <end position="339"/>
    </location>
</feature>
<proteinExistence type="predicted"/>
<name>A0A1G8UYX8_9EURY</name>
<dbReference type="InterPro" id="IPR011545">
    <property type="entry name" value="DEAD/DEAH_box_helicase_dom"/>
</dbReference>
<dbReference type="SUPFAM" id="SSF52540">
    <property type="entry name" value="P-loop containing nucleoside triphosphate hydrolases"/>
    <property type="match status" value="1"/>
</dbReference>
<dbReference type="InterPro" id="IPR027417">
    <property type="entry name" value="P-loop_NTPase"/>
</dbReference>
<dbReference type="InterPro" id="IPR001650">
    <property type="entry name" value="Helicase_C-like"/>
</dbReference>
<dbReference type="RefSeq" id="WP_090303541.1">
    <property type="nucleotide sequence ID" value="NZ_FNFE01000001.1"/>
</dbReference>
<dbReference type="PROSITE" id="PS51194">
    <property type="entry name" value="HELICASE_CTER"/>
    <property type="match status" value="1"/>
</dbReference>
<sequence>MQHIDRNTDPNRLNPEVRPLIQSFLHNRQLFDADQDEATFLTGALKYASQQQKRRQTSPYDGNDQFVKDIIEVFGFDPLDFQKNSWQTVDELERAQRDDGRTKAAIFSAPTGFGKTEAFLGPLYQLLREGRQDSVAIVYPSRALLQDQLGRILEHIHTIREETGDELSAGVYVGQQPYELGDVSGNGRFFDQSQVPPRFRLTNCWCGDGSNALEFHGSSRSYELRCEQHPEEHTFTDRDLTLARKELVSNNQPNIILTTLESLEGFALKPNYPLVDLIDTIVLDEVHLYTQLRGSHAANVIKNVNDASNDPILWLGSSATIDNANRFGKRLFDVSSDDIVTEEPPASDFDEDHDDREHYYFLLADSDGPGAAPMSIQQHMMLGHSLLEDENGDRSKLLGFIDSISQVNQKRIQLEDADGDRELWRYHTDREATDDWPWLADQMNHAYIDEPLSFMPVYSDAGFDSESASESDVLLSTSFLEVGIDVGEIKIVTQYRTPWNLSSFLQRAGRAAREPGMDAHIAVFLSNLTGDANMFYRADRFLGSEIRTPLKTDNSVVEWIHECLRKYYNRASEVRENRHQYITQRESHLAFLDGYLVDDLGFDRVYHMIDEPSAFFEEAFDIEVTSESLLSEEIVQEVRKDLARHVREIEDEFEDIEGYFDVNGGEIVRGSDAINSHLDDVQEEILTLVKAFLGQTGGYESVLREAGDSNYEENARELRNTLENIRKQASSAEGPPSDRVEHFSVLLADIFRCTGDLIHLRTAANAATDRSVPTVNMDELQAVQQAVDQLDALTTDDRLAEFYRTQRRVYYLQSALSELEEYVDYYTPYLSVFAVKHLLRAAYYVDRYLRVDGDRLARDVWYVPPNYYGDTGRYVTVFRGENDREGTEESIDQLVSTHAPYRSEYQSDSGVMQAFLPRTRVTEDGVEFEFKKDISGEERDGMLVPETIRTSEITDLTGDRALNIVRYCPECLQILTDLDSCLRHDDRAYGKIHSTANVNTRVTERITEESTGTLTLADFTAAIELAGVTLDIKPAKPMGPDIGYHFDSSRDRFQREISSPDTPLGFQLETRGLVFDIQPFLASIEDNLRAEVAQYKDLAEVDYHHLLYHTAAHFFLQLTADVSSVNTTMLLYGFDEEKGEVYVFERSEGGQGIVDLVYEELRTDPGSVLEAIARLTYNEQVIAERLWADEDFVDEVLAESTADDRIRGLIESHLEVLYDDVIDRVEEEIISTVDRCRQFKTDEGVTLDEAIRTKHVVAREQVDGADEFPEGEVSALKIDIDDLDRVETMFYSPDIDGCVENLHLSECISGHDQNDSLSYVVLEALRDFILTTVPSENATSAMFDRELPPAGEIDGTSVFIDF</sequence>
<evidence type="ECO:0000259" key="3">
    <source>
        <dbReference type="PROSITE" id="PS51192"/>
    </source>
</evidence>
<dbReference type="Pfam" id="PF00270">
    <property type="entry name" value="DEAD"/>
    <property type="match status" value="1"/>
</dbReference>
<dbReference type="STRING" id="1095776.SAMN04515672_1086"/>
<dbReference type="InterPro" id="IPR014001">
    <property type="entry name" value="Helicase_ATP-bd"/>
</dbReference>
<dbReference type="GO" id="GO:0003677">
    <property type="term" value="F:DNA binding"/>
    <property type="evidence" value="ECO:0007669"/>
    <property type="project" value="TreeGrafter"/>
</dbReference>
<accession>A0A1G8UYX8</accession>
<dbReference type="InterPro" id="IPR052511">
    <property type="entry name" value="ATP-dep_Helicase"/>
</dbReference>
<evidence type="ECO:0000259" key="4">
    <source>
        <dbReference type="PROSITE" id="PS51194"/>
    </source>
</evidence>
<dbReference type="EMBL" id="FNFE01000001">
    <property type="protein sequence ID" value="SDJ58794.1"/>
    <property type="molecule type" value="Genomic_DNA"/>
</dbReference>
<feature type="domain" description="Helicase C-terminal" evidence="4">
    <location>
        <begin position="406"/>
        <end position="558"/>
    </location>
</feature>
<dbReference type="SMART" id="SM00487">
    <property type="entry name" value="DEXDc"/>
    <property type="match status" value="1"/>
</dbReference>
<dbReference type="SMART" id="SM00490">
    <property type="entry name" value="HELICc"/>
    <property type="match status" value="1"/>
</dbReference>
<dbReference type="GO" id="GO:0005524">
    <property type="term" value="F:ATP binding"/>
    <property type="evidence" value="ECO:0007669"/>
    <property type="project" value="UniProtKB-KW"/>
</dbReference>
<dbReference type="GO" id="GO:0140097">
    <property type="term" value="F:catalytic activity, acting on DNA"/>
    <property type="evidence" value="ECO:0007669"/>
    <property type="project" value="UniProtKB-ARBA"/>
</dbReference>
<evidence type="ECO:0000313" key="6">
    <source>
        <dbReference type="Proteomes" id="UP000198882"/>
    </source>
</evidence>
<gene>
    <name evidence="5" type="ORF">SAMN04515672_1086</name>
</gene>
<organism evidence="5 6">
    <name type="scientific">Natronorubrum texcoconense</name>
    <dbReference type="NCBI Taxonomy" id="1095776"/>
    <lineage>
        <taxon>Archaea</taxon>
        <taxon>Methanobacteriati</taxon>
        <taxon>Methanobacteriota</taxon>
        <taxon>Stenosarchaea group</taxon>
        <taxon>Halobacteria</taxon>
        <taxon>Halobacteriales</taxon>
        <taxon>Natrialbaceae</taxon>
        <taxon>Natronorubrum</taxon>
    </lineage>
</organism>
<evidence type="ECO:0000313" key="5">
    <source>
        <dbReference type="EMBL" id="SDJ58794.1"/>
    </source>
</evidence>
<dbReference type="Proteomes" id="UP000198882">
    <property type="component" value="Unassembled WGS sequence"/>
</dbReference>
<dbReference type="PROSITE" id="PS51192">
    <property type="entry name" value="HELICASE_ATP_BIND_1"/>
    <property type="match status" value="1"/>
</dbReference>
<keyword evidence="2" id="KW-0067">ATP-binding</keyword>
<dbReference type="PANTHER" id="PTHR47962:SF5">
    <property type="entry name" value="ATP-DEPENDENT HELICASE LHR-RELATED"/>
    <property type="match status" value="1"/>
</dbReference>
<dbReference type="GO" id="GO:0016887">
    <property type="term" value="F:ATP hydrolysis activity"/>
    <property type="evidence" value="ECO:0007669"/>
    <property type="project" value="TreeGrafter"/>
</dbReference>
<dbReference type="Gene3D" id="3.40.50.300">
    <property type="entry name" value="P-loop containing nucleotide triphosphate hydrolases"/>
    <property type="match status" value="2"/>
</dbReference>
<protein>
    <submittedName>
        <fullName evidence="5">Type III restriction enzyme, res subunit</fullName>
    </submittedName>
</protein>